<comment type="caution">
    <text evidence="1">The sequence shown here is derived from an EMBL/GenBank/DDBJ whole genome shotgun (WGS) entry which is preliminary data.</text>
</comment>
<evidence type="ECO:0000313" key="2">
    <source>
        <dbReference type="Proteomes" id="UP000266723"/>
    </source>
</evidence>
<reference evidence="1 2" key="1">
    <citation type="journal article" date="2020" name="BMC Genomics">
        <title>Intraspecific diversification of the crop wild relative Brassica cretica Lam. using demographic model selection.</title>
        <authorList>
            <person name="Kioukis A."/>
            <person name="Michalopoulou V.A."/>
            <person name="Briers L."/>
            <person name="Pirintsos S."/>
            <person name="Studholme D.J."/>
            <person name="Pavlidis P."/>
            <person name="Sarris P.F."/>
        </authorList>
    </citation>
    <scope>NUCLEOTIDE SEQUENCE [LARGE SCALE GENOMIC DNA]</scope>
    <source>
        <strain evidence="2">cv. PFS-1207/04</strain>
    </source>
</reference>
<proteinExistence type="predicted"/>
<dbReference type="Proteomes" id="UP000266723">
    <property type="component" value="Unassembled WGS sequence"/>
</dbReference>
<sequence length="209" mass="23302">MRQSRLGAEDKLVWPLNASRVYSTKSGYFEAVKQQNIEDTLQHQVLNGHQNCLQNFNWIKNIWPVKTAPKYSFTRKIWSNLPTTTTLDLQTDTFDQVLGTSSSVICLPPSGVSVKIFVRGAQPITTQAQRSRITLGDNTVPGTTSLFMDAARRPQDRTAGFGWISYDSRNPDTSEGTRLAPKSISNPTAKKTAKWSGKCIFFAVGLEML</sequence>
<gene>
    <name evidence="1" type="ORF">DY000_02020830</name>
</gene>
<dbReference type="EMBL" id="QGKV02000299">
    <property type="protein sequence ID" value="KAF3594451.1"/>
    <property type="molecule type" value="Genomic_DNA"/>
</dbReference>
<evidence type="ECO:0000313" key="1">
    <source>
        <dbReference type="EMBL" id="KAF3594451.1"/>
    </source>
</evidence>
<name>A0ABQ7EC59_BRACR</name>
<organism evidence="1 2">
    <name type="scientific">Brassica cretica</name>
    <name type="common">Mustard</name>
    <dbReference type="NCBI Taxonomy" id="69181"/>
    <lineage>
        <taxon>Eukaryota</taxon>
        <taxon>Viridiplantae</taxon>
        <taxon>Streptophyta</taxon>
        <taxon>Embryophyta</taxon>
        <taxon>Tracheophyta</taxon>
        <taxon>Spermatophyta</taxon>
        <taxon>Magnoliopsida</taxon>
        <taxon>eudicotyledons</taxon>
        <taxon>Gunneridae</taxon>
        <taxon>Pentapetalae</taxon>
        <taxon>rosids</taxon>
        <taxon>malvids</taxon>
        <taxon>Brassicales</taxon>
        <taxon>Brassicaceae</taxon>
        <taxon>Brassiceae</taxon>
        <taxon>Brassica</taxon>
    </lineage>
</organism>
<accession>A0ABQ7EC59</accession>
<protein>
    <submittedName>
        <fullName evidence="1">Uncharacterized protein</fullName>
    </submittedName>
</protein>
<keyword evidence="2" id="KW-1185">Reference proteome</keyword>